<reference evidence="4" key="1">
    <citation type="journal article" date="2012" name="Nature">
        <title>The oyster genome reveals stress adaptation and complexity of shell formation.</title>
        <authorList>
            <person name="Zhang G."/>
            <person name="Fang X."/>
            <person name="Guo X."/>
            <person name="Li L."/>
            <person name="Luo R."/>
            <person name="Xu F."/>
            <person name="Yang P."/>
            <person name="Zhang L."/>
            <person name="Wang X."/>
            <person name="Qi H."/>
            <person name="Xiong Z."/>
            <person name="Que H."/>
            <person name="Xie Y."/>
            <person name="Holland P.W."/>
            <person name="Paps J."/>
            <person name="Zhu Y."/>
            <person name="Wu F."/>
            <person name="Chen Y."/>
            <person name="Wang J."/>
            <person name="Peng C."/>
            <person name="Meng J."/>
            <person name="Yang L."/>
            <person name="Liu J."/>
            <person name="Wen B."/>
            <person name="Zhang N."/>
            <person name="Huang Z."/>
            <person name="Zhu Q."/>
            <person name="Feng Y."/>
            <person name="Mount A."/>
            <person name="Hedgecock D."/>
            <person name="Xu Z."/>
            <person name="Liu Y."/>
            <person name="Domazet-Loso T."/>
            <person name="Du Y."/>
            <person name="Sun X."/>
            <person name="Zhang S."/>
            <person name="Liu B."/>
            <person name="Cheng P."/>
            <person name="Jiang X."/>
            <person name="Li J."/>
            <person name="Fan D."/>
            <person name="Wang W."/>
            <person name="Fu W."/>
            <person name="Wang T."/>
            <person name="Wang B."/>
            <person name="Zhang J."/>
            <person name="Peng Z."/>
            <person name="Li Y."/>
            <person name="Li N."/>
            <person name="Wang J."/>
            <person name="Chen M."/>
            <person name="He Y."/>
            <person name="Tan F."/>
            <person name="Song X."/>
            <person name="Zheng Q."/>
            <person name="Huang R."/>
            <person name="Yang H."/>
            <person name="Du X."/>
            <person name="Chen L."/>
            <person name="Yang M."/>
            <person name="Gaffney P.M."/>
            <person name="Wang S."/>
            <person name="Luo L."/>
            <person name="She Z."/>
            <person name="Ming Y."/>
            <person name="Huang W."/>
            <person name="Zhang S."/>
            <person name="Huang B."/>
            <person name="Zhang Y."/>
            <person name="Qu T."/>
            <person name="Ni P."/>
            <person name="Miao G."/>
            <person name="Wang J."/>
            <person name="Wang Q."/>
            <person name="Steinberg C.E."/>
            <person name="Wang H."/>
            <person name="Li N."/>
            <person name="Qian L."/>
            <person name="Zhang G."/>
            <person name="Li Y."/>
            <person name="Yang H."/>
            <person name="Liu X."/>
            <person name="Wang J."/>
            <person name="Yin Y."/>
            <person name="Wang J."/>
        </authorList>
    </citation>
    <scope>NUCLEOTIDE SEQUENCE [LARGE SCALE GENOMIC DNA]</scope>
    <source>
        <strain evidence="4">05x7-T-G4-1.051#20</strain>
    </source>
</reference>
<sequence length="528" mass="59841">MDDIKLILKNIDLPNLANNFAEANVNNVDICKSLSDVDLSRLGIATIGDRIRFREELRRISLPSQNNQHNQHEIRALFRPVRGTSTSGRIKKQKKRRTWTCEFICLSETDAMKVPTREEKLALVKAGLGSKKIQFNADDTEELFQQKLIGEDGFSKLSDCGGFEIMRCISNCRNLEVISCRRTPEVMKSFVGCQSKLYIRPIQRALSLEADNSLLTEASATITEKCCHCEQIIPIDELRDHVYTCVREKELCSDQIMNIVIECSSPHESQYYSDDLPDPEFDIYNAALTATNNTDQLTNSAIPVPRSNETVPVLEPPVIPSSSIASTAENSAETSRTEARTESYIQEPNADLVGSTGNSDSWKYETISNIIKFCSEKKIEDPIEILKIAQDKIIKGRKLELESESGTIEGATNFILVDRENLLETAFVEIKEIVDLRNTLEVQFYEENAVDLGGPRREFFTLVLRQIQEHYFDPVREYSDNYEIVGKILGKRLHVLTKVRVWLFVTGWTIPSKRAVSQIVDAFQNALE</sequence>
<dbReference type="EMBL" id="JH817315">
    <property type="protein sequence ID" value="EKC36643.1"/>
    <property type="molecule type" value="Genomic_DNA"/>
</dbReference>
<dbReference type="Gene3D" id="3.90.1750.10">
    <property type="entry name" value="Hect, E3 ligase catalytic domains"/>
    <property type="match status" value="1"/>
</dbReference>
<feature type="compositionally biased region" description="Polar residues" evidence="3">
    <location>
        <begin position="320"/>
        <end position="334"/>
    </location>
</feature>
<name>K1QSP6_MAGGI</name>
<evidence type="ECO:0000256" key="1">
    <source>
        <dbReference type="ARBA" id="ARBA00022786"/>
    </source>
</evidence>
<dbReference type="PROSITE" id="PS50105">
    <property type="entry name" value="SAM_DOMAIN"/>
    <property type="match status" value="1"/>
</dbReference>
<dbReference type="SUPFAM" id="SSF56204">
    <property type="entry name" value="Hect, E3 ligase catalytic domain"/>
    <property type="match status" value="1"/>
</dbReference>
<dbReference type="InterPro" id="IPR001660">
    <property type="entry name" value="SAM"/>
</dbReference>
<gene>
    <name evidence="4" type="ORF">CGI_10011626</name>
</gene>
<feature type="region of interest" description="Disordered" evidence="3">
    <location>
        <begin position="316"/>
        <end position="342"/>
    </location>
</feature>
<dbReference type="SUPFAM" id="SSF47769">
    <property type="entry name" value="SAM/Pointed domain"/>
    <property type="match status" value="1"/>
</dbReference>
<dbReference type="HOGENOM" id="CLU_516062_0_0_1"/>
<dbReference type="Gene3D" id="1.10.150.50">
    <property type="entry name" value="Transcription Factor, Ets-1"/>
    <property type="match status" value="1"/>
</dbReference>
<dbReference type="InterPro" id="IPR013761">
    <property type="entry name" value="SAM/pointed_sf"/>
</dbReference>
<keyword evidence="1 2" id="KW-0833">Ubl conjugation pathway</keyword>
<evidence type="ECO:0008006" key="5">
    <source>
        <dbReference type="Google" id="ProtNLM"/>
    </source>
</evidence>
<organism evidence="4">
    <name type="scientific">Magallana gigas</name>
    <name type="common">Pacific oyster</name>
    <name type="synonym">Crassostrea gigas</name>
    <dbReference type="NCBI Taxonomy" id="29159"/>
    <lineage>
        <taxon>Eukaryota</taxon>
        <taxon>Metazoa</taxon>
        <taxon>Spiralia</taxon>
        <taxon>Lophotrochozoa</taxon>
        <taxon>Mollusca</taxon>
        <taxon>Bivalvia</taxon>
        <taxon>Autobranchia</taxon>
        <taxon>Pteriomorphia</taxon>
        <taxon>Ostreida</taxon>
        <taxon>Ostreoidea</taxon>
        <taxon>Ostreidae</taxon>
        <taxon>Magallana</taxon>
    </lineage>
</organism>
<dbReference type="InterPro" id="IPR000569">
    <property type="entry name" value="HECT_dom"/>
</dbReference>
<accession>K1QSP6</accession>
<comment type="caution">
    <text evidence="2">Lacks conserved residue(s) required for the propagation of feature annotation.</text>
</comment>
<dbReference type="AlphaFoldDB" id="K1QSP6"/>
<dbReference type="InParanoid" id="K1QSP6"/>
<dbReference type="InterPro" id="IPR035983">
    <property type="entry name" value="Hect_E3_ubiquitin_ligase"/>
</dbReference>
<evidence type="ECO:0000313" key="4">
    <source>
        <dbReference type="EMBL" id="EKC36643.1"/>
    </source>
</evidence>
<protein>
    <recommendedName>
        <fullName evidence="5">HECT domain-containing protein</fullName>
    </recommendedName>
</protein>
<evidence type="ECO:0000256" key="2">
    <source>
        <dbReference type="PROSITE-ProRule" id="PRU00104"/>
    </source>
</evidence>
<dbReference type="PROSITE" id="PS50237">
    <property type="entry name" value="HECT"/>
    <property type="match status" value="1"/>
</dbReference>
<proteinExistence type="predicted"/>
<dbReference type="Pfam" id="PF00536">
    <property type="entry name" value="SAM_1"/>
    <property type="match status" value="1"/>
</dbReference>
<evidence type="ECO:0000256" key="3">
    <source>
        <dbReference type="SAM" id="MobiDB-lite"/>
    </source>
</evidence>
<dbReference type="GO" id="GO:0004842">
    <property type="term" value="F:ubiquitin-protein transferase activity"/>
    <property type="evidence" value="ECO:0007669"/>
    <property type="project" value="InterPro"/>
</dbReference>